<evidence type="ECO:0000313" key="1">
    <source>
        <dbReference type="EMBL" id="KAG0413409.1"/>
    </source>
</evidence>
<evidence type="ECO:0000313" key="2">
    <source>
        <dbReference type="Proteomes" id="UP000805193"/>
    </source>
</evidence>
<accession>A0AC60P207</accession>
<name>A0AC60P207_IXOPE</name>
<dbReference type="Proteomes" id="UP000805193">
    <property type="component" value="Unassembled WGS sequence"/>
</dbReference>
<keyword evidence="2" id="KW-1185">Reference proteome</keyword>
<reference evidence="1 2" key="1">
    <citation type="journal article" date="2020" name="Cell">
        <title>Large-Scale Comparative Analyses of Tick Genomes Elucidate Their Genetic Diversity and Vector Capacities.</title>
        <authorList>
            <consortium name="Tick Genome and Microbiome Consortium (TIGMIC)"/>
            <person name="Jia N."/>
            <person name="Wang J."/>
            <person name="Shi W."/>
            <person name="Du L."/>
            <person name="Sun Y."/>
            <person name="Zhan W."/>
            <person name="Jiang J.F."/>
            <person name="Wang Q."/>
            <person name="Zhang B."/>
            <person name="Ji P."/>
            <person name="Bell-Sakyi L."/>
            <person name="Cui X.M."/>
            <person name="Yuan T.T."/>
            <person name="Jiang B.G."/>
            <person name="Yang W.F."/>
            <person name="Lam T.T."/>
            <person name="Chang Q.C."/>
            <person name="Ding S.J."/>
            <person name="Wang X.J."/>
            <person name="Zhu J.G."/>
            <person name="Ruan X.D."/>
            <person name="Zhao L."/>
            <person name="Wei J.T."/>
            <person name="Ye R.Z."/>
            <person name="Que T.C."/>
            <person name="Du C.H."/>
            <person name="Zhou Y.H."/>
            <person name="Cheng J.X."/>
            <person name="Dai P.F."/>
            <person name="Guo W.B."/>
            <person name="Han X.H."/>
            <person name="Huang E.J."/>
            <person name="Li L.F."/>
            <person name="Wei W."/>
            <person name="Gao Y.C."/>
            <person name="Liu J.Z."/>
            <person name="Shao H.Z."/>
            <person name="Wang X."/>
            <person name="Wang C.C."/>
            <person name="Yang T.C."/>
            <person name="Huo Q.B."/>
            <person name="Li W."/>
            <person name="Chen H.Y."/>
            <person name="Chen S.E."/>
            <person name="Zhou L.G."/>
            <person name="Ni X.B."/>
            <person name="Tian J.H."/>
            <person name="Sheng Y."/>
            <person name="Liu T."/>
            <person name="Pan Y.S."/>
            <person name="Xia L.Y."/>
            <person name="Li J."/>
            <person name="Zhao F."/>
            <person name="Cao W.C."/>
        </authorList>
    </citation>
    <scope>NUCLEOTIDE SEQUENCE [LARGE SCALE GENOMIC DNA]</scope>
    <source>
        <strain evidence="1">Iper-2018</strain>
    </source>
</reference>
<sequence>MNTRSHAATAETPWAELTEQLYNRLAEKSARDVATLLEQFDSRLAARVTHVEENVNQRLTEVHHHLTSVQDRLQHLEDALPTMRPGDSEVVARLSAGDADDYDKVKSSLLKRYRLSAEAFRQRFRNASKKSSEGYSEFAYGLKTNLIEWLKSEEVYESRDKVVECVCLEQFFRSIPQSVKLWVQDRVGVDSVERAAELAEENTCGDGSLLPQCPVHFTMSHVYKTKAHAGIYAKFRPSPPPALIEQIVNFVKEKSSGVLAPHFNLVHAYDLSEAQIAVAKANNRLTNLTFSVAGAECLPEADSSVQLVTASQSLLWFDRDKFYAEAERVLVPGGVLAVYAYATPTPVAEDQARLDKLLHDLLNTGAGTKYWSEKRTVTDNLYEGIPLPWEDHVRVNCIEDRKVQTVAHYVNYIRSWASFQAFLNEEPAEAESLITRLISVLMDTFSTGQSTPESTPIEVKIQFFLLMARKPLG</sequence>
<organism evidence="1 2">
    <name type="scientific">Ixodes persulcatus</name>
    <name type="common">Taiga tick</name>
    <dbReference type="NCBI Taxonomy" id="34615"/>
    <lineage>
        <taxon>Eukaryota</taxon>
        <taxon>Metazoa</taxon>
        <taxon>Ecdysozoa</taxon>
        <taxon>Arthropoda</taxon>
        <taxon>Chelicerata</taxon>
        <taxon>Arachnida</taxon>
        <taxon>Acari</taxon>
        <taxon>Parasitiformes</taxon>
        <taxon>Ixodida</taxon>
        <taxon>Ixodoidea</taxon>
        <taxon>Ixodidae</taxon>
        <taxon>Ixodinae</taxon>
        <taxon>Ixodes</taxon>
    </lineage>
</organism>
<gene>
    <name evidence="1" type="ORF">HPB47_009453</name>
</gene>
<proteinExistence type="predicted"/>
<protein>
    <submittedName>
        <fullName evidence="1">Uncharacterized protein</fullName>
    </submittedName>
</protein>
<comment type="caution">
    <text evidence="1">The sequence shown here is derived from an EMBL/GenBank/DDBJ whole genome shotgun (WGS) entry which is preliminary data.</text>
</comment>
<dbReference type="EMBL" id="JABSTQ010011264">
    <property type="protein sequence ID" value="KAG0413409.1"/>
    <property type="molecule type" value="Genomic_DNA"/>
</dbReference>